<dbReference type="Gene3D" id="1.20.1110.10">
    <property type="entry name" value="Calcium-transporting ATPase, transmembrane domain"/>
    <property type="match status" value="1"/>
</dbReference>
<dbReference type="GO" id="GO:0030007">
    <property type="term" value="P:intracellular potassium ion homeostasis"/>
    <property type="evidence" value="ECO:0007669"/>
    <property type="project" value="TreeGrafter"/>
</dbReference>
<feature type="transmembrane region" description="Helical" evidence="11">
    <location>
        <begin position="874"/>
        <end position="891"/>
    </location>
</feature>
<dbReference type="GO" id="GO:0005524">
    <property type="term" value="F:ATP binding"/>
    <property type="evidence" value="ECO:0007669"/>
    <property type="project" value="UniProtKB-KW"/>
</dbReference>
<dbReference type="GO" id="GO:1902600">
    <property type="term" value="P:proton transmembrane transport"/>
    <property type="evidence" value="ECO:0007669"/>
    <property type="project" value="TreeGrafter"/>
</dbReference>
<dbReference type="PRINTS" id="PR00120">
    <property type="entry name" value="HATPASE"/>
</dbReference>
<feature type="transmembrane region" description="Helical" evidence="11">
    <location>
        <begin position="834"/>
        <end position="854"/>
    </location>
</feature>
<dbReference type="PRINTS" id="PR00119">
    <property type="entry name" value="CATATPASE"/>
</dbReference>
<comment type="subcellular location">
    <subcellularLocation>
        <location evidence="1">Cell membrane</location>
        <topology evidence="1">Multi-pass membrane protein</topology>
    </subcellularLocation>
</comment>
<keyword evidence="9 11" id="KW-1133">Transmembrane helix</keyword>
<keyword evidence="7" id="KW-0067">ATP-binding</keyword>
<keyword evidence="14" id="KW-1185">Reference proteome</keyword>
<dbReference type="NCBIfam" id="TIGR01494">
    <property type="entry name" value="ATPase_P-type"/>
    <property type="match status" value="3"/>
</dbReference>
<feature type="transmembrane region" description="Helical" evidence="11">
    <location>
        <begin position="250"/>
        <end position="272"/>
    </location>
</feature>
<feature type="transmembrane region" description="Helical" evidence="11">
    <location>
        <begin position="87"/>
        <end position="103"/>
    </location>
</feature>
<feature type="domain" description="Cation-transporting P-type ATPase N-terminal" evidence="12">
    <location>
        <begin position="10"/>
        <end position="83"/>
    </location>
</feature>
<dbReference type="InterPro" id="IPR036412">
    <property type="entry name" value="HAD-like_sf"/>
</dbReference>
<evidence type="ECO:0000256" key="6">
    <source>
        <dbReference type="ARBA" id="ARBA00022741"/>
    </source>
</evidence>
<dbReference type="InterPro" id="IPR001757">
    <property type="entry name" value="P_typ_ATPase"/>
</dbReference>
<dbReference type="GO" id="GO:1990573">
    <property type="term" value="P:potassium ion import across plasma membrane"/>
    <property type="evidence" value="ECO:0007669"/>
    <property type="project" value="TreeGrafter"/>
</dbReference>
<name>A0A7W7Y4S2_9BACT</name>
<evidence type="ECO:0000313" key="14">
    <source>
        <dbReference type="Proteomes" id="UP000528322"/>
    </source>
</evidence>
<dbReference type="SUPFAM" id="SSF81653">
    <property type="entry name" value="Calcium ATPase, transduction domain A"/>
    <property type="match status" value="1"/>
</dbReference>
<sequence>MEEPNLNHNQWHSLDNEHIFDELQSTEKGLSTEEAQKRLQEYGPNSLPPAQKRGPVKRFFAQMHNVLIYLLLAAAGVTAFLGEWLDTWVILGVVIINTFIGFIQEGKAEKALDAIRNMLSPQAQVLRDDKKTQIAADALVPGDVIILQSGDKVPADVRLFRARDLRIDEAMLTGESVPTEKQTGAVKADAAIGDRRGMAYSGTLATYGQGRGVVVGTGSQTEIGRINTMLAEVETITTPLLRKMDHFGRMLTIAILVLAAFSFVVGMLFQGYDLVENLLAAVSLAVAAIPEGLPAIMTITLALGVQRMARRNSIIRQLPAVETLGSVTVICSDKTGTLTRNEMTVKTIVTGGTNYDVDGVGYKPVGNICIGDQRARIEEHPSLEWMARVGLLCNDSYLEHENDDWRIYGDPTEGALLTLALKAGLDRKQEQGKFPRDDSIPFESDNRFMATLHHDHQGKSYVLVKGAPERLLEMCSQEEGDDGSAREVDHNYWQEQIKHIASRGQRTLALAYKEAPAEKQELKYDDVQEGLTFLGLVGIIDPPRNEAIEGVRLCQTAGIRVKMITGDHALTARAIGKELGIGDGEISLTGQDVENMNDEELSEAVMEVDIFARSSPEHKLRLVKALQAQGQIVSMTGDGVNDAPALKRADVGVAMGQKGTEVSKEASKMVLADDNFASIVDAVREGRTIYDNLKKAILFILPTNGGQAGAILVAILVGMAHMPITPVQILWVNMVTAVTLALVLAFDPPEKNVMNRPPRDPVEPLLSPFLIWRVAFVSMILVVGSLSMFQWGLEQPGMSLESARSAAINGLVVGQIFYLFSVRSIMDTSLNPQAIFGNAYAWVAVAAVVVLQGMFTYSPPMQHLFGTGPLDVYAWSRIIWIGIAIFMVVELEKLVWRKRIMKNGESSY</sequence>
<dbReference type="FunFam" id="3.40.50.1000:FF:000001">
    <property type="entry name" value="Phospholipid-transporting ATPase IC"/>
    <property type="match status" value="1"/>
</dbReference>
<accession>A0A7W7Y4S2</accession>
<dbReference type="Pfam" id="PF00122">
    <property type="entry name" value="E1-E2_ATPase"/>
    <property type="match status" value="1"/>
</dbReference>
<dbReference type="FunFam" id="2.70.150.10:FF:000016">
    <property type="entry name" value="Calcium-transporting P-type ATPase putative"/>
    <property type="match status" value="1"/>
</dbReference>
<comment type="similarity">
    <text evidence="2">Belongs to the cation transport ATPase (P-type) (TC 3.A.3) family. Type IIA subfamily.</text>
</comment>
<evidence type="ECO:0000256" key="3">
    <source>
        <dbReference type="ARBA" id="ARBA00022475"/>
    </source>
</evidence>
<evidence type="ECO:0000256" key="2">
    <source>
        <dbReference type="ARBA" id="ARBA00005675"/>
    </source>
</evidence>
<dbReference type="InterPro" id="IPR044492">
    <property type="entry name" value="P_typ_ATPase_HD_dom"/>
</dbReference>
<keyword evidence="10 11" id="KW-0472">Membrane</keyword>
<evidence type="ECO:0000256" key="4">
    <source>
        <dbReference type="ARBA" id="ARBA00022692"/>
    </source>
</evidence>
<evidence type="ECO:0000256" key="9">
    <source>
        <dbReference type="ARBA" id="ARBA00022989"/>
    </source>
</evidence>
<proteinExistence type="inferred from homology"/>
<feature type="transmembrane region" description="Helical" evidence="11">
    <location>
        <begin position="59"/>
        <end position="81"/>
    </location>
</feature>
<dbReference type="InterPro" id="IPR008250">
    <property type="entry name" value="ATPase_P-typ_transduc_dom_A_sf"/>
</dbReference>
<dbReference type="PANTHER" id="PTHR43294">
    <property type="entry name" value="SODIUM/POTASSIUM-TRANSPORTING ATPASE SUBUNIT ALPHA"/>
    <property type="match status" value="1"/>
</dbReference>
<dbReference type="InterPro" id="IPR050510">
    <property type="entry name" value="Cation_transp_ATPase_P-type"/>
</dbReference>
<dbReference type="Gene3D" id="3.40.50.1000">
    <property type="entry name" value="HAD superfamily/HAD-like"/>
    <property type="match status" value="1"/>
</dbReference>
<dbReference type="SUPFAM" id="SSF56784">
    <property type="entry name" value="HAD-like"/>
    <property type="match status" value="1"/>
</dbReference>
<feature type="transmembrane region" description="Helical" evidence="11">
    <location>
        <begin position="696"/>
        <end position="717"/>
    </location>
</feature>
<dbReference type="InterPro" id="IPR006068">
    <property type="entry name" value="ATPase_P-typ_cation-transptr_C"/>
</dbReference>
<dbReference type="SFLD" id="SFLDG00002">
    <property type="entry name" value="C1.7:_P-type_atpase_like"/>
    <property type="match status" value="1"/>
</dbReference>
<comment type="caution">
    <text evidence="13">The sequence shown here is derived from an EMBL/GenBank/DDBJ whole genome shotgun (WGS) entry which is preliminary data.</text>
</comment>
<dbReference type="InterPro" id="IPR023299">
    <property type="entry name" value="ATPase_P-typ_cyto_dom_N"/>
</dbReference>
<evidence type="ECO:0000256" key="1">
    <source>
        <dbReference type="ARBA" id="ARBA00004651"/>
    </source>
</evidence>
<dbReference type="SUPFAM" id="SSF81665">
    <property type="entry name" value="Calcium ATPase, transmembrane domain M"/>
    <property type="match status" value="1"/>
</dbReference>
<feature type="transmembrane region" description="Helical" evidence="11">
    <location>
        <begin position="803"/>
        <end position="822"/>
    </location>
</feature>
<dbReference type="EMBL" id="JACHID010000007">
    <property type="protein sequence ID" value="MBB5022076.1"/>
    <property type="molecule type" value="Genomic_DNA"/>
</dbReference>
<dbReference type="AlphaFoldDB" id="A0A7W7Y4S2"/>
<dbReference type="Gene3D" id="2.70.150.10">
    <property type="entry name" value="Calcium-transporting ATPase, cytoplasmic transduction domain A"/>
    <property type="match status" value="1"/>
</dbReference>
<feature type="transmembrane region" description="Helical" evidence="11">
    <location>
        <begin position="729"/>
        <end position="749"/>
    </location>
</feature>
<dbReference type="Pfam" id="PF00689">
    <property type="entry name" value="Cation_ATPase_C"/>
    <property type="match status" value="1"/>
</dbReference>
<dbReference type="InterPro" id="IPR023214">
    <property type="entry name" value="HAD_sf"/>
</dbReference>
<dbReference type="InterPro" id="IPR004014">
    <property type="entry name" value="ATPase_P-typ_cation-transptr_N"/>
</dbReference>
<gene>
    <name evidence="13" type="ORF">HNR37_001393</name>
</gene>
<keyword evidence="8" id="KW-1278">Translocase</keyword>
<keyword evidence="3" id="KW-1003">Cell membrane</keyword>
<dbReference type="PANTHER" id="PTHR43294:SF21">
    <property type="entry name" value="CATION TRANSPORTING ATPASE"/>
    <property type="match status" value="1"/>
</dbReference>
<protein>
    <submittedName>
        <fullName evidence="13">Magnesium-transporting ATPase (P-type)</fullName>
    </submittedName>
</protein>
<evidence type="ECO:0000313" key="13">
    <source>
        <dbReference type="EMBL" id="MBB5022076.1"/>
    </source>
</evidence>
<feature type="transmembrane region" description="Helical" evidence="11">
    <location>
        <begin position="770"/>
        <end position="791"/>
    </location>
</feature>
<evidence type="ECO:0000256" key="10">
    <source>
        <dbReference type="ARBA" id="ARBA00023136"/>
    </source>
</evidence>
<evidence type="ECO:0000259" key="12">
    <source>
        <dbReference type="SMART" id="SM00831"/>
    </source>
</evidence>
<dbReference type="RefSeq" id="WP_183731919.1">
    <property type="nucleotide sequence ID" value="NZ_JACHID010000007.1"/>
</dbReference>
<dbReference type="SUPFAM" id="SSF81660">
    <property type="entry name" value="Metal cation-transporting ATPase, ATP-binding domain N"/>
    <property type="match status" value="1"/>
</dbReference>
<reference evidence="13 14" key="1">
    <citation type="submission" date="2020-08" db="EMBL/GenBank/DDBJ databases">
        <title>Genomic Encyclopedia of Type Strains, Phase IV (KMG-IV): sequencing the most valuable type-strain genomes for metagenomic binning, comparative biology and taxonomic classification.</title>
        <authorList>
            <person name="Goeker M."/>
        </authorList>
    </citation>
    <scope>NUCLEOTIDE SEQUENCE [LARGE SCALE GENOMIC DNA]</scope>
    <source>
        <strain evidence="13 14">DSM 22071</strain>
    </source>
</reference>
<organism evidence="13 14">
    <name type="scientific">Desulfurispira natronophila</name>
    <dbReference type="NCBI Taxonomy" id="682562"/>
    <lineage>
        <taxon>Bacteria</taxon>
        <taxon>Pseudomonadati</taxon>
        <taxon>Chrysiogenota</taxon>
        <taxon>Chrysiogenia</taxon>
        <taxon>Chrysiogenales</taxon>
        <taxon>Chrysiogenaceae</taxon>
        <taxon>Desulfurispira</taxon>
    </lineage>
</organism>
<dbReference type="SFLD" id="SFLDF00027">
    <property type="entry name" value="p-type_atpase"/>
    <property type="match status" value="1"/>
</dbReference>
<dbReference type="Proteomes" id="UP000528322">
    <property type="component" value="Unassembled WGS sequence"/>
</dbReference>
<dbReference type="FunFam" id="3.40.50.1000:FF:000028">
    <property type="entry name" value="Calcium-transporting P-type ATPase, putative"/>
    <property type="match status" value="1"/>
</dbReference>
<dbReference type="Pfam" id="PF13246">
    <property type="entry name" value="Cation_ATPase"/>
    <property type="match status" value="1"/>
</dbReference>
<evidence type="ECO:0000256" key="5">
    <source>
        <dbReference type="ARBA" id="ARBA00022723"/>
    </source>
</evidence>
<dbReference type="FunFam" id="3.40.1110.10:FF:000094">
    <property type="entry name" value="Cation-transporting P-type ATPase"/>
    <property type="match status" value="1"/>
</dbReference>
<dbReference type="Gene3D" id="3.40.1110.10">
    <property type="entry name" value="Calcium-transporting ATPase, cytoplasmic domain N"/>
    <property type="match status" value="1"/>
</dbReference>
<dbReference type="PROSITE" id="PS00154">
    <property type="entry name" value="ATPASE_E1_E2"/>
    <property type="match status" value="1"/>
</dbReference>
<evidence type="ECO:0000256" key="7">
    <source>
        <dbReference type="ARBA" id="ARBA00022840"/>
    </source>
</evidence>
<dbReference type="SFLD" id="SFLDS00003">
    <property type="entry name" value="Haloacid_Dehalogenase"/>
    <property type="match status" value="1"/>
</dbReference>
<keyword evidence="6" id="KW-0547">Nucleotide-binding</keyword>
<dbReference type="GO" id="GO:0016887">
    <property type="term" value="F:ATP hydrolysis activity"/>
    <property type="evidence" value="ECO:0007669"/>
    <property type="project" value="InterPro"/>
</dbReference>
<keyword evidence="4 11" id="KW-0812">Transmembrane</keyword>
<keyword evidence="5" id="KW-0479">Metal-binding</keyword>
<dbReference type="Pfam" id="PF08282">
    <property type="entry name" value="Hydrolase_3"/>
    <property type="match status" value="1"/>
</dbReference>
<dbReference type="Pfam" id="PF00690">
    <property type="entry name" value="Cation_ATPase_N"/>
    <property type="match status" value="1"/>
</dbReference>
<dbReference type="SMART" id="SM00831">
    <property type="entry name" value="Cation_ATPase_N"/>
    <property type="match status" value="1"/>
</dbReference>
<dbReference type="GO" id="GO:0036376">
    <property type="term" value="P:sodium ion export across plasma membrane"/>
    <property type="evidence" value="ECO:0007669"/>
    <property type="project" value="TreeGrafter"/>
</dbReference>
<dbReference type="InterPro" id="IPR059000">
    <property type="entry name" value="ATPase_P-type_domA"/>
</dbReference>
<dbReference type="GO" id="GO:0005886">
    <property type="term" value="C:plasma membrane"/>
    <property type="evidence" value="ECO:0007669"/>
    <property type="project" value="UniProtKB-SubCell"/>
</dbReference>
<dbReference type="InterPro" id="IPR023298">
    <property type="entry name" value="ATPase_P-typ_TM_dom_sf"/>
</dbReference>
<dbReference type="GO" id="GO:0005391">
    <property type="term" value="F:P-type sodium:potassium-exchanging transporter activity"/>
    <property type="evidence" value="ECO:0007669"/>
    <property type="project" value="TreeGrafter"/>
</dbReference>
<dbReference type="CDD" id="cd02080">
    <property type="entry name" value="P-type_ATPase_cation"/>
    <property type="match status" value="1"/>
</dbReference>
<evidence type="ECO:0000256" key="8">
    <source>
        <dbReference type="ARBA" id="ARBA00022967"/>
    </source>
</evidence>
<dbReference type="GO" id="GO:0006883">
    <property type="term" value="P:intracellular sodium ion homeostasis"/>
    <property type="evidence" value="ECO:0007669"/>
    <property type="project" value="TreeGrafter"/>
</dbReference>
<evidence type="ECO:0000256" key="11">
    <source>
        <dbReference type="SAM" id="Phobius"/>
    </source>
</evidence>
<dbReference type="GO" id="GO:0046872">
    <property type="term" value="F:metal ion binding"/>
    <property type="evidence" value="ECO:0007669"/>
    <property type="project" value="UniProtKB-KW"/>
</dbReference>
<dbReference type="InterPro" id="IPR018303">
    <property type="entry name" value="ATPase_P-typ_P_site"/>
</dbReference>
<feature type="transmembrane region" description="Helical" evidence="11">
    <location>
        <begin position="278"/>
        <end position="305"/>
    </location>
</feature>